<dbReference type="EMBL" id="CP016359">
    <property type="protein sequence ID" value="APU69447.1"/>
    <property type="molecule type" value="Genomic_DNA"/>
</dbReference>
<dbReference type="PANTHER" id="PTHR47371:SF3">
    <property type="entry name" value="PHOSPHOGLYCEROL TRANSFERASE I"/>
    <property type="match status" value="1"/>
</dbReference>
<organism evidence="6 7">
    <name type="scientific">Christiangramia flava JLT2011</name>
    <dbReference type="NCBI Taxonomy" id="1229726"/>
    <lineage>
        <taxon>Bacteria</taxon>
        <taxon>Pseudomonadati</taxon>
        <taxon>Bacteroidota</taxon>
        <taxon>Flavobacteriia</taxon>
        <taxon>Flavobacteriales</taxon>
        <taxon>Flavobacteriaceae</taxon>
        <taxon>Christiangramia</taxon>
    </lineage>
</organism>
<sequence>MSATEISSPESPNRLAQATAYFLKFSLLFLILLFISSVFEIILASSDHNLKSGILSLIKWASLENLAFWLRIALPAYLIFSLVYLVSRSLAFILSNLAIILFFSIHLLLIYYYNTTLVMLGGDIFGYSLAEITQTVGASGTLAIVPVMIFLVFISLVIAGILFIRKRIFFPPVIGLLVPVLSAAYIFVGWDENVQPKLETDFETKLAENKSEHFYNAAYRHFEPEIYETDIYAESYVKNYLAGDDVLEPVEYVDEFNYPFLRKSTGHDVLGPYFETKQKKPNLVFILVEGLGRAFTNKNAELGNFTPFLDELSDKSLYWPNFLSGGGRTFAVLPSIFGSLPFGKTGFMELDQMPSELSLFNVLQKNDYQTAFYYGGNSTFDNMNRYLKANEVNRILDEPTFPEAYQKIPPSAGGFTWGYGDKELYRYYLNTVADDTTAAPYLNVILTVSTHDPFSVNDQDRYNERFEQRLEEIGFRDELKEEYSKYKKQYASILFMDDAIKEFFETYSKRADFNNTIFFITGDHRIPEIPMTSKIDRYHVPLMVYSPMLKRTAQIESISSHFDITPSVLAFMHEQYGIQTPSENAFVGQGLDTLRNFRNIHPIALKQTKTDFRDFVMGNYHLNGNSLYEIQPDMKEIPVNNPEKKAALQNAFDQFRRKNEQIIEGKKLIPDSLKVYGS</sequence>
<keyword evidence="7" id="KW-1185">Reference proteome</keyword>
<dbReference type="CDD" id="cd16015">
    <property type="entry name" value="LTA_synthase"/>
    <property type="match status" value="1"/>
</dbReference>
<dbReference type="PANTHER" id="PTHR47371">
    <property type="entry name" value="LIPOTEICHOIC ACID SYNTHASE"/>
    <property type="match status" value="1"/>
</dbReference>
<dbReference type="Gene3D" id="3.40.720.10">
    <property type="entry name" value="Alkaline Phosphatase, subunit A"/>
    <property type="match status" value="1"/>
</dbReference>
<accession>A0A1L7I771</accession>
<protein>
    <submittedName>
        <fullName evidence="6">Sulfatase</fullName>
    </submittedName>
</protein>
<dbReference type="InterPro" id="IPR017850">
    <property type="entry name" value="Alkaline_phosphatase_core_sf"/>
</dbReference>
<evidence type="ECO:0000313" key="6">
    <source>
        <dbReference type="EMBL" id="APU69447.1"/>
    </source>
</evidence>
<dbReference type="Pfam" id="PF00884">
    <property type="entry name" value="Sulfatase"/>
    <property type="match status" value="1"/>
</dbReference>
<dbReference type="OrthoDB" id="9777768at2"/>
<dbReference type="InterPro" id="IPR050448">
    <property type="entry name" value="OpgB/LTA_synthase_biosynth"/>
</dbReference>
<gene>
    <name evidence="6" type="ORF">GRFL_2723</name>
</gene>
<evidence type="ECO:0000256" key="5">
    <source>
        <dbReference type="ARBA" id="ARBA00023136"/>
    </source>
</evidence>
<evidence type="ECO:0000313" key="7">
    <source>
        <dbReference type="Proteomes" id="UP000186230"/>
    </source>
</evidence>
<dbReference type="Proteomes" id="UP000186230">
    <property type="component" value="Chromosome"/>
</dbReference>
<dbReference type="SUPFAM" id="SSF53649">
    <property type="entry name" value="Alkaline phosphatase-like"/>
    <property type="match status" value="1"/>
</dbReference>
<evidence type="ECO:0000256" key="4">
    <source>
        <dbReference type="ARBA" id="ARBA00022989"/>
    </source>
</evidence>
<dbReference type="RefSeq" id="WP_083645116.1">
    <property type="nucleotide sequence ID" value="NZ_AMRU01000015.1"/>
</dbReference>
<keyword evidence="3" id="KW-0812">Transmembrane</keyword>
<evidence type="ECO:0000256" key="1">
    <source>
        <dbReference type="ARBA" id="ARBA00004651"/>
    </source>
</evidence>
<dbReference type="AlphaFoldDB" id="A0A1L7I771"/>
<keyword evidence="2" id="KW-1003">Cell membrane</keyword>
<evidence type="ECO:0000256" key="2">
    <source>
        <dbReference type="ARBA" id="ARBA00022475"/>
    </source>
</evidence>
<dbReference type="KEGG" id="gfl:GRFL_2723"/>
<evidence type="ECO:0000256" key="3">
    <source>
        <dbReference type="ARBA" id="ARBA00022692"/>
    </source>
</evidence>
<comment type="subcellular location">
    <subcellularLocation>
        <location evidence="1">Cell membrane</location>
        <topology evidence="1">Multi-pass membrane protein</topology>
    </subcellularLocation>
</comment>
<proteinExistence type="predicted"/>
<dbReference type="STRING" id="1229726.GRFL_2723"/>
<dbReference type="InterPro" id="IPR000917">
    <property type="entry name" value="Sulfatase_N"/>
</dbReference>
<reference evidence="6 7" key="1">
    <citation type="submission" date="2016-07" db="EMBL/GenBank/DDBJ databases">
        <title>Multi-omics approach to identify versatile polysaccharide utilization systems of a marine flavobacterium Gramella flava.</title>
        <authorList>
            <person name="Tang K."/>
        </authorList>
    </citation>
    <scope>NUCLEOTIDE SEQUENCE [LARGE SCALE GENOMIC DNA]</scope>
    <source>
        <strain evidence="6 7">JLT2011</strain>
    </source>
</reference>
<dbReference type="GO" id="GO:0005886">
    <property type="term" value="C:plasma membrane"/>
    <property type="evidence" value="ECO:0007669"/>
    <property type="project" value="UniProtKB-SubCell"/>
</dbReference>
<keyword evidence="5" id="KW-0472">Membrane</keyword>
<name>A0A1L7I771_9FLAO</name>
<keyword evidence="4" id="KW-1133">Transmembrane helix</keyword>